<dbReference type="InterPro" id="IPR006311">
    <property type="entry name" value="TAT_signal"/>
</dbReference>
<evidence type="ECO:0000256" key="1">
    <source>
        <dbReference type="SAM" id="SignalP"/>
    </source>
</evidence>
<evidence type="ECO:0000313" key="2">
    <source>
        <dbReference type="EMBL" id="MDA7425299.1"/>
    </source>
</evidence>
<keyword evidence="1" id="KW-0732">Signal</keyword>
<accession>A0ABT4XTK4</accession>
<evidence type="ECO:0000313" key="3">
    <source>
        <dbReference type="Proteomes" id="UP001210720"/>
    </source>
</evidence>
<feature type="chain" id="PRO_5045254108" evidence="1">
    <location>
        <begin position="27"/>
        <end position="517"/>
    </location>
</feature>
<keyword evidence="3" id="KW-1185">Reference proteome</keyword>
<organism evidence="2 3">
    <name type="scientific">Thalassococcus lentus</name>
    <dbReference type="NCBI Taxonomy" id="1210524"/>
    <lineage>
        <taxon>Bacteria</taxon>
        <taxon>Pseudomonadati</taxon>
        <taxon>Pseudomonadota</taxon>
        <taxon>Alphaproteobacteria</taxon>
        <taxon>Rhodobacterales</taxon>
        <taxon>Roseobacteraceae</taxon>
        <taxon>Thalassococcus</taxon>
    </lineage>
</organism>
<dbReference type="Proteomes" id="UP001210720">
    <property type="component" value="Unassembled WGS sequence"/>
</dbReference>
<reference evidence="2 3" key="1">
    <citation type="submission" date="2023-01" db="EMBL/GenBank/DDBJ databases">
        <title>Thalassococcus onchidii sp. nov., isolated from a marine invertebrate from the South China Sea.</title>
        <authorList>
            <person name="Xu S."/>
            <person name="Liu Z."/>
            <person name="Xu Y."/>
        </authorList>
    </citation>
    <scope>NUCLEOTIDE SEQUENCE [LARGE SCALE GENOMIC DNA]</scope>
    <source>
        <strain evidence="2 3">KCTC 32084</strain>
    </source>
</reference>
<dbReference type="EMBL" id="JAQIOY010000003">
    <property type="protein sequence ID" value="MDA7425299.1"/>
    <property type="molecule type" value="Genomic_DNA"/>
</dbReference>
<dbReference type="PROSITE" id="PS51318">
    <property type="entry name" value="TAT"/>
    <property type="match status" value="1"/>
</dbReference>
<proteinExistence type="predicted"/>
<gene>
    <name evidence="2" type="ORF">PFY00_11215</name>
</gene>
<sequence length="517" mass="57433">MVRVNRRDLIASLGASAALIASKAQANCDVWRDNIGGVPTKSYQCQVGERQTVTTTFMRLSDVMFDSAGAAPLPREMGEYQSLVQGHSLVPTKTLDTFTRLFEKHSFAFEPENLELEYDLRAAGSFGRSDYNIEEIRSEIGPRWRTLGVWNDTVHVYGLPMFPLPDELRRAMDMSEDAPRVRNFLRFANPSDFSDLEAKINDYTALWDAHPEADRSSAQFGNIRMLAEIDAGSVPGFIPLFFSKFHVGGCSIEASGGATFMPPALYVDVAVIRNDGTRPVRIDDLFGAADQTEGLRLYDPATPPQEIRFNFEPITLAPAQSMMVVQRLLFRREPVSHGLDGEEIRQTRAVYGTALLPKGVIVDGVAHPFDGRSHNAVILASYANCCSCPYLESWCPRAGEWIEHGKVLQACDGPDKAGVDTRRFPDVRTRFRLSEREHEETFLTGSYLTLKFADEVDQVFPLRDPVCSLSIGESRELVFDVPDEIAARATTSALTVAGHYEVFTQARFQARAAALAS</sequence>
<name>A0ABT4XTK4_9RHOB</name>
<protein>
    <submittedName>
        <fullName evidence="2">Uncharacterized protein</fullName>
    </submittedName>
</protein>
<dbReference type="RefSeq" id="WP_271432639.1">
    <property type="nucleotide sequence ID" value="NZ_JAQIOY010000003.1"/>
</dbReference>
<feature type="signal peptide" evidence="1">
    <location>
        <begin position="1"/>
        <end position="26"/>
    </location>
</feature>
<comment type="caution">
    <text evidence="2">The sequence shown here is derived from an EMBL/GenBank/DDBJ whole genome shotgun (WGS) entry which is preliminary data.</text>
</comment>